<gene>
    <name evidence="3" type="ORF">CBI38_22190</name>
</gene>
<organism evidence="3 4">
    <name type="scientific">Rhodococcus oxybenzonivorans</name>
    <dbReference type="NCBI Taxonomy" id="1990687"/>
    <lineage>
        <taxon>Bacteria</taxon>
        <taxon>Bacillati</taxon>
        <taxon>Actinomycetota</taxon>
        <taxon>Actinomycetes</taxon>
        <taxon>Mycobacteriales</taxon>
        <taxon>Nocardiaceae</taxon>
        <taxon>Rhodococcus</taxon>
    </lineage>
</organism>
<evidence type="ECO:0000256" key="2">
    <source>
        <dbReference type="SAM" id="Phobius"/>
    </source>
</evidence>
<evidence type="ECO:0000313" key="4">
    <source>
        <dbReference type="Proteomes" id="UP000245711"/>
    </source>
</evidence>
<keyword evidence="4" id="KW-1185">Reference proteome</keyword>
<name>A0A2S2BZ84_9NOCA</name>
<evidence type="ECO:0000256" key="1">
    <source>
        <dbReference type="SAM" id="MobiDB-lite"/>
    </source>
</evidence>
<feature type="compositionally biased region" description="Basic and acidic residues" evidence="1">
    <location>
        <begin position="183"/>
        <end position="196"/>
    </location>
</feature>
<dbReference type="OrthoDB" id="5187715at2"/>
<dbReference type="InterPro" id="IPR007060">
    <property type="entry name" value="FtsL/DivIC"/>
</dbReference>
<reference evidence="3 4" key="1">
    <citation type="submission" date="2017-05" db="EMBL/GenBank/DDBJ databases">
        <title>Isolation of Rhodococcus sp. S2-17 biodegrading of BP-3.</title>
        <authorList>
            <person name="Lee Y."/>
            <person name="Kim K.H."/>
            <person name="Chun B.H."/>
            <person name="Jung H.S."/>
            <person name="Jeon C.O."/>
        </authorList>
    </citation>
    <scope>NUCLEOTIDE SEQUENCE [LARGE SCALE GENOMIC DNA]</scope>
    <source>
        <strain evidence="3 4">S2-17</strain>
    </source>
</reference>
<accession>A0A2S2BZ84</accession>
<dbReference type="Proteomes" id="UP000245711">
    <property type="component" value="Chromosome"/>
</dbReference>
<dbReference type="KEGG" id="roz:CBI38_22190"/>
<keyword evidence="2" id="KW-0472">Membrane</keyword>
<feature type="region of interest" description="Disordered" evidence="1">
    <location>
        <begin position="178"/>
        <end position="241"/>
    </location>
</feature>
<dbReference type="AlphaFoldDB" id="A0A2S2BZ84"/>
<feature type="compositionally biased region" description="Pro residues" evidence="1">
    <location>
        <begin position="213"/>
        <end position="241"/>
    </location>
</feature>
<dbReference type="Pfam" id="PF04977">
    <property type="entry name" value="DivIC"/>
    <property type="match status" value="1"/>
</dbReference>
<feature type="transmembrane region" description="Helical" evidence="2">
    <location>
        <begin position="100"/>
        <end position="122"/>
    </location>
</feature>
<dbReference type="RefSeq" id="WP_109332262.1">
    <property type="nucleotide sequence ID" value="NZ_CP021354.1"/>
</dbReference>
<sequence>MAQRGRPRSSGASPGGRAAGRGERSRPTRTDGVPGGARRPRTTKSTPPGSAEGKPAAPDGADTGKVLPGRARPRRVGATGVAARIPRSEHTIFGLSTGRALILVVVVLLLALTLAVPLRTYLTQRGEADRLAAEQVQLEEELAELRILEERYSDPAYIEAQARGRLRWVRPGDTPYQVQLPGDYKEPEKREEKDAEMAGPWYSDLWKTVSEPPVAPEVQPTPAPAPVPPPPAPLEPGEPTG</sequence>
<feature type="region of interest" description="Disordered" evidence="1">
    <location>
        <begin position="1"/>
        <end position="82"/>
    </location>
</feature>
<dbReference type="EMBL" id="CP021354">
    <property type="protein sequence ID" value="AWK73864.1"/>
    <property type="molecule type" value="Genomic_DNA"/>
</dbReference>
<feature type="compositionally biased region" description="Basic and acidic residues" evidence="1">
    <location>
        <begin position="20"/>
        <end position="29"/>
    </location>
</feature>
<protein>
    <submittedName>
        <fullName evidence="3">Septum formation initiator family protein</fullName>
    </submittedName>
</protein>
<keyword evidence="2" id="KW-0812">Transmembrane</keyword>
<keyword evidence="2" id="KW-1133">Transmembrane helix</keyword>
<proteinExistence type="predicted"/>
<evidence type="ECO:0000313" key="3">
    <source>
        <dbReference type="EMBL" id="AWK73864.1"/>
    </source>
</evidence>